<reference evidence="2" key="1">
    <citation type="journal article" date="2021" name="Nat. Commun.">
        <title>Genetic determinants of endophytism in the Arabidopsis root mycobiome.</title>
        <authorList>
            <person name="Mesny F."/>
            <person name="Miyauchi S."/>
            <person name="Thiergart T."/>
            <person name="Pickel B."/>
            <person name="Atanasova L."/>
            <person name="Karlsson M."/>
            <person name="Huettel B."/>
            <person name="Barry K.W."/>
            <person name="Haridas S."/>
            <person name="Chen C."/>
            <person name="Bauer D."/>
            <person name="Andreopoulos W."/>
            <person name="Pangilinan J."/>
            <person name="LaButti K."/>
            <person name="Riley R."/>
            <person name="Lipzen A."/>
            <person name="Clum A."/>
            <person name="Drula E."/>
            <person name="Henrissat B."/>
            <person name="Kohler A."/>
            <person name="Grigoriev I.V."/>
            <person name="Martin F.M."/>
            <person name="Hacquard S."/>
        </authorList>
    </citation>
    <scope>NUCLEOTIDE SEQUENCE</scope>
    <source>
        <strain evidence="2">MPI-CAGE-CH-0243</strain>
    </source>
</reference>
<dbReference type="Proteomes" id="UP000700596">
    <property type="component" value="Unassembled WGS sequence"/>
</dbReference>
<dbReference type="EMBL" id="JAGMWT010000008">
    <property type="protein sequence ID" value="KAH7123570.1"/>
    <property type="molecule type" value="Genomic_DNA"/>
</dbReference>
<evidence type="ECO:0000313" key="3">
    <source>
        <dbReference type="Proteomes" id="UP000700596"/>
    </source>
</evidence>
<keyword evidence="3" id="KW-1185">Reference proteome</keyword>
<evidence type="ECO:0000259" key="1">
    <source>
        <dbReference type="Pfam" id="PF17111"/>
    </source>
</evidence>
<organism evidence="2 3">
    <name type="scientific">Dendryphion nanum</name>
    <dbReference type="NCBI Taxonomy" id="256645"/>
    <lineage>
        <taxon>Eukaryota</taxon>
        <taxon>Fungi</taxon>
        <taxon>Dikarya</taxon>
        <taxon>Ascomycota</taxon>
        <taxon>Pezizomycotina</taxon>
        <taxon>Dothideomycetes</taxon>
        <taxon>Pleosporomycetidae</taxon>
        <taxon>Pleosporales</taxon>
        <taxon>Torulaceae</taxon>
        <taxon>Dendryphion</taxon>
    </lineage>
</organism>
<accession>A0A9P9DMT7</accession>
<name>A0A9P9DMT7_9PLEO</name>
<feature type="domain" description="Azaphilone pigments biosynthesis cluster protein L N-terminal" evidence="1">
    <location>
        <begin position="2"/>
        <end position="183"/>
    </location>
</feature>
<sequence>MADPFSIAGSAVGVVSLGIKCCEDLVAFIGHVKGRENEVAQISSQMEDFATILEQLQTIVDTARQSAGSTASLVDTAMSACATALDRLKQKIPCSPSTVGGNSLARHVRGWKTKLAYPFRRDELLFMKDMIETFQQNLIVALQALELANQQHLSTQMSDGFAKLSMSSNNSANVILDDVEEVHSDIKKIGVAIEPVSVGMQAMILQMAELQASILRLEARAIETIPDAYNATTVFGDARELRRLNRRVDRLGPGIQEHPRNIPKLCQCRSTTQSQAVYRRYGGWIPPFSITRATTTDHQDDCPYAKFAEVRTNLQFRLSFCSMLLGKKFRLAVDVQQGSGMFSISPILQTSRVVPDNSPAFALIDEFHRSVFSDDVRVSHCIRALQELFDTGRATPYDRRNNGDNLLHFACMPNEFNSSVTDEALEQFCGGLIHYMGSHAFEPSYCENSAADMLSQLYNATFLKFLRFGIYPLKIKYISNRSRYISPHEVVNAIGDDSSTIDNIATAILAKSCRGLTSAIGGLEEAPFGDIDFETALIEATRSEWWQGCEIILQKATHLTPPFKHLIEDSLESNNLEILRFWFKKRRKFLSDTTNFVELVIPDSPIRSETASIADLCSNIAEVYSSKIHDTLRNLFIQELVQDRMLLRDILVEHLQEKPYVLRDDRVLDTEILFVDKSLRHIGSKLSFHQVLYTRRRLGVFYQVNDACMADHLWNAGFRDIETTDIPPQIPIPMISKAAEDHSCCSFPLAVGLCEWFVSKGSKLSDAFESHKGNITAAQIMAYQAGKWISAFCTGEYEQSKLETFMLHLLSYSESRTYDDNNCRSGCCSQVGIFVRAAFMENEFRFDCSFPPYTTNQNRRFLWTLVSWVAPLARTRRDTVSNFLRSITFDSLGLEYRCLNMYDILPDIMWRASIHERNLDRSYTTNEDLDDIIELSEEEEILQDTGDAENFLLGRLELLLVEFEDAYDKRGEDIVDFVMRYWSKRMLEELKIIAYQDHKDHHEARKHLGVVLETFDQEELFDIASTGLVGDIDVDELLSGVCCYSKSRKPLREFVPSVR</sequence>
<evidence type="ECO:0000313" key="2">
    <source>
        <dbReference type="EMBL" id="KAH7123570.1"/>
    </source>
</evidence>
<comment type="caution">
    <text evidence="2">The sequence shown here is derived from an EMBL/GenBank/DDBJ whole genome shotgun (WGS) entry which is preliminary data.</text>
</comment>
<dbReference type="Pfam" id="PF17111">
    <property type="entry name" value="PigL_N"/>
    <property type="match status" value="1"/>
</dbReference>
<dbReference type="AlphaFoldDB" id="A0A9P9DMT7"/>
<proteinExistence type="predicted"/>
<gene>
    <name evidence="2" type="ORF">B0J11DRAFT_529337</name>
</gene>
<protein>
    <recommendedName>
        <fullName evidence="1">Azaphilone pigments biosynthesis cluster protein L N-terminal domain-containing protein</fullName>
    </recommendedName>
</protein>
<dbReference type="OrthoDB" id="1577640at2759"/>
<dbReference type="InterPro" id="IPR031348">
    <property type="entry name" value="PigL_N"/>
</dbReference>